<accession>A0A7C2X923</accession>
<dbReference type="PANTHER" id="PTHR33525">
    <property type="match status" value="1"/>
</dbReference>
<feature type="region of interest" description="Disordered" evidence="1">
    <location>
        <begin position="340"/>
        <end position="363"/>
    </location>
</feature>
<dbReference type="InterPro" id="IPR052340">
    <property type="entry name" value="RNase_Y/CdgJ"/>
</dbReference>
<dbReference type="Gene3D" id="3.30.450.40">
    <property type="match status" value="1"/>
</dbReference>
<gene>
    <name evidence="3" type="ORF">ENN98_01155</name>
</gene>
<dbReference type="Gene3D" id="1.10.3210.10">
    <property type="entry name" value="Hypothetical protein af1432"/>
    <property type="match status" value="1"/>
</dbReference>
<dbReference type="PANTHER" id="PTHR33525:SF3">
    <property type="entry name" value="RIBONUCLEASE Y"/>
    <property type="match status" value="1"/>
</dbReference>
<dbReference type="InterPro" id="IPR013976">
    <property type="entry name" value="HDOD"/>
</dbReference>
<feature type="compositionally biased region" description="Acidic residues" evidence="1">
    <location>
        <begin position="342"/>
        <end position="351"/>
    </location>
</feature>
<comment type="caution">
    <text evidence="3">The sequence shown here is derived from an EMBL/GenBank/DDBJ whole genome shotgun (WGS) entry which is preliminary data.</text>
</comment>
<proteinExistence type="predicted"/>
<sequence>MVNGGLKDDDGEALQPQKRLDEIFAKMKIKGLPAMSGHVRELISLTQSSRSAAYELAQVILKDYSLTNKVLQVVNSAYYSLGRPVNSISKAVTILGFDAVRDLAMAIALFENFVKSGADKEKISRIMTCSFLSAMQARDLAVDKNLEVAPEEAFICALLHNLGKIIVCVYIPESYARIEKMVADGVDEALAVRETLDGLDYQKIGIEVAIFWNLSKNVIAAMDPRPRKPLSNRDRKGYLCNLASFANQLTENVCGGKSLEPLLRRYGQILYLRREDLTAPLERSIAASEDMSDSLRYGLAKLKIGQRLHEAEETLKNPGGAKKDRFDLLAADGMVAATAPEPEPEAVEVLEESSAGSDQTPEKSIDDFIRELTETLLGPINLNDFYINLLEGLYRGVGFDRVLLVVLSIQPGRRVLIGRFGFGDLGPEKITFVTHDLEAGGVISQAIKQGKDMAVPPDTPGAFAENLAFLVRGRMVYLFPVCLDGKPIALIYLDRKKGRPKLDVSRIKTTRLFRDFAVMAIRKLRGGNN</sequence>
<evidence type="ECO:0000256" key="1">
    <source>
        <dbReference type="SAM" id="MobiDB-lite"/>
    </source>
</evidence>
<dbReference type="SUPFAM" id="SSF109604">
    <property type="entry name" value="HD-domain/PDEase-like"/>
    <property type="match status" value="1"/>
</dbReference>
<dbReference type="Pfam" id="PF08668">
    <property type="entry name" value="HDOD"/>
    <property type="match status" value="1"/>
</dbReference>
<dbReference type="SUPFAM" id="SSF55781">
    <property type="entry name" value="GAF domain-like"/>
    <property type="match status" value="1"/>
</dbReference>
<dbReference type="InterPro" id="IPR029016">
    <property type="entry name" value="GAF-like_dom_sf"/>
</dbReference>
<name>A0A7C2X923_9BACT</name>
<dbReference type="AlphaFoldDB" id="A0A7C2X923"/>
<evidence type="ECO:0000259" key="2">
    <source>
        <dbReference type="PROSITE" id="PS51833"/>
    </source>
</evidence>
<dbReference type="PROSITE" id="PS51833">
    <property type="entry name" value="HDOD"/>
    <property type="match status" value="1"/>
</dbReference>
<organism evidence="3">
    <name type="scientific">Desulfurivibrio alkaliphilus</name>
    <dbReference type="NCBI Taxonomy" id="427923"/>
    <lineage>
        <taxon>Bacteria</taxon>
        <taxon>Pseudomonadati</taxon>
        <taxon>Thermodesulfobacteriota</taxon>
        <taxon>Desulfobulbia</taxon>
        <taxon>Desulfobulbales</taxon>
        <taxon>Desulfobulbaceae</taxon>
        <taxon>Desulfurivibrio</taxon>
    </lineage>
</organism>
<evidence type="ECO:0000313" key="3">
    <source>
        <dbReference type="EMBL" id="HET97315.1"/>
    </source>
</evidence>
<dbReference type="Proteomes" id="UP000885986">
    <property type="component" value="Unassembled WGS sequence"/>
</dbReference>
<reference evidence="3" key="1">
    <citation type="journal article" date="2020" name="mSystems">
        <title>Genome- and Community-Level Interaction Insights into Carbon Utilization and Element Cycling Functions of Hydrothermarchaeota in Hydrothermal Sediment.</title>
        <authorList>
            <person name="Zhou Z."/>
            <person name="Liu Y."/>
            <person name="Xu W."/>
            <person name="Pan J."/>
            <person name="Luo Z.H."/>
            <person name="Li M."/>
        </authorList>
    </citation>
    <scope>NUCLEOTIDE SEQUENCE [LARGE SCALE GENOMIC DNA]</scope>
    <source>
        <strain evidence="3">SpSt-1224</strain>
    </source>
</reference>
<feature type="domain" description="HDOD" evidence="2">
    <location>
        <begin position="32"/>
        <end position="228"/>
    </location>
</feature>
<protein>
    <submittedName>
        <fullName evidence="3">HDOD domain-containing protein</fullName>
    </submittedName>
</protein>
<dbReference type="EMBL" id="DSDS01000027">
    <property type="protein sequence ID" value="HET97315.1"/>
    <property type="molecule type" value="Genomic_DNA"/>
</dbReference>